<keyword evidence="1" id="KW-1133">Transmembrane helix</keyword>
<sequence length="185" mass="20460">MLTVVAEWHKAGKNGIRPREKRENGKSWPELASTNLISPLLLLLLLLLQCCCGAVAAANAATAATSGAPSTLALSHSHNMNNNWDQLIHHHYDFLIVVPLLVKFSGGKHFFSFTSQHFSAHFPLSLTRPLSTWWKTFSLFLELPLLLLLLLLPLMSFLLVVAEMGRPCSLRLQMALLRAAVLVAT</sequence>
<dbReference type="EMBL" id="BK002321">
    <property type="protein sequence ID" value="DAA03828.1"/>
    <property type="molecule type" value="Genomic_DNA"/>
</dbReference>
<feature type="transmembrane region" description="Helical" evidence="1">
    <location>
        <begin position="139"/>
        <end position="162"/>
    </location>
</feature>
<keyword evidence="1" id="KW-0472">Membrane</keyword>
<accession>Q6IKP5</accession>
<gene>
    <name evidence="2" type="ORF">HDC11908</name>
</gene>
<dbReference type="AlphaFoldDB" id="Q6IKP5"/>
<evidence type="ECO:0000313" key="2">
    <source>
        <dbReference type="EMBL" id="DAA03828.1"/>
    </source>
</evidence>
<organism evidence="2">
    <name type="scientific">Drosophila melanogaster</name>
    <name type="common">Fruit fly</name>
    <dbReference type="NCBI Taxonomy" id="7227"/>
    <lineage>
        <taxon>Eukaryota</taxon>
        <taxon>Metazoa</taxon>
        <taxon>Ecdysozoa</taxon>
        <taxon>Arthropoda</taxon>
        <taxon>Hexapoda</taxon>
        <taxon>Insecta</taxon>
        <taxon>Pterygota</taxon>
        <taxon>Neoptera</taxon>
        <taxon>Endopterygota</taxon>
        <taxon>Diptera</taxon>
        <taxon>Brachycera</taxon>
        <taxon>Muscomorpha</taxon>
        <taxon>Ephydroidea</taxon>
        <taxon>Drosophilidae</taxon>
        <taxon>Drosophila</taxon>
        <taxon>Sophophora</taxon>
    </lineage>
</organism>
<reference evidence="2" key="1">
    <citation type="journal article" date="2003" name="Genome Biol.">
        <title>An integrated gene annotation and transcriptional profiling approach towards the full gene content of the Drosophila genome.</title>
        <authorList>
            <person name="Hild M."/>
            <person name="Beckmann B."/>
            <person name="Haas S.A."/>
            <person name="Koch B."/>
            <person name="Solovyev V."/>
            <person name="Busold C."/>
            <person name="Fellenberg K."/>
            <person name="Boutros M."/>
            <person name="Vingron M."/>
            <person name="Sauer F."/>
            <person name="Hoheisel J.D."/>
            <person name="Paro R."/>
        </authorList>
    </citation>
    <scope>NUCLEOTIDE SEQUENCE</scope>
</reference>
<name>Q6IKP5_DROME</name>
<evidence type="ECO:0000256" key="1">
    <source>
        <dbReference type="SAM" id="Phobius"/>
    </source>
</evidence>
<protein>
    <submittedName>
        <fullName evidence="2">HDC11908</fullName>
    </submittedName>
</protein>
<keyword evidence="1" id="KW-0812">Transmembrane</keyword>
<proteinExistence type="predicted"/>